<dbReference type="InterPro" id="IPR050606">
    <property type="entry name" value="Calponin-like"/>
</dbReference>
<dbReference type="SUPFAM" id="SSF47576">
    <property type="entry name" value="Calponin-homology domain, CH-domain"/>
    <property type="match status" value="1"/>
</dbReference>
<dbReference type="InterPro" id="IPR000557">
    <property type="entry name" value="Calponin_repeat"/>
</dbReference>
<dbReference type="AlphaFoldDB" id="K1QB11"/>
<dbReference type="Pfam" id="PF00307">
    <property type="entry name" value="CH"/>
    <property type="match status" value="1"/>
</dbReference>
<sequence length="212" mass="23441">MHLHSHKVRISTAYAMAHRPHAFGLTGEVQRKIKGKYSEELEQGARTWIEAVLEIELVPGADPNTPLGERAFQESLKNGVVLCNLMNTIKPGSIKKINQSNMAFKMMENIENFLKAAENYGCKKIDIFQVVDLYERQNMTQVVNGIYALGRVTQKNGFMGPSLGPKEADSNPRNFDEDVLKAGQTVIGLQAGSNRGASQSGMNFGKTRSILD</sequence>
<feature type="compositionally biased region" description="Polar residues" evidence="3">
    <location>
        <begin position="192"/>
        <end position="202"/>
    </location>
</feature>
<organism evidence="4">
    <name type="scientific">Magallana gigas</name>
    <name type="common">Pacific oyster</name>
    <name type="synonym">Crassostrea gigas</name>
    <dbReference type="NCBI Taxonomy" id="29159"/>
    <lineage>
        <taxon>Eukaryota</taxon>
        <taxon>Metazoa</taxon>
        <taxon>Spiralia</taxon>
        <taxon>Lophotrochozoa</taxon>
        <taxon>Mollusca</taxon>
        <taxon>Bivalvia</taxon>
        <taxon>Autobranchia</taxon>
        <taxon>Pteriomorphia</taxon>
        <taxon>Ostreida</taxon>
        <taxon>Ostreoidea</taxon>
        <taxon>Ostreidae</taxon>
        <taxon>Magallana</taxon>
    </lineage>
</organism>
<evidence type="ECO:0000256" key="3">
    <source>
        <dbReference type="SAM" id="MobiDB-lite"/>
    </source>
</evidence>
<dbReference type="FunCoup" id="K1QB11">
    <property type="interactions" value="287"/>
</dbReference>
<dbReference type="PRINTS" id="PR00888">
    <property type="entry name" value="SM22CALPONIN"/>
</dbReference>
<dbReference type="Pfam" id="PF00402">
    <property type="entry name" value="Calponin"/>
    <property type="match status" value="1"/>
</dbReference>
<gene>
    <name evidence="4" type="ORF">CGI_10020262</name>
</gene>
<dbReference type="PROSITE" id="PS01052">
    <property type="entry name" value="CALPONIN_1"/>
    <property type="match status" value="1"/>
</dbReference>
<dbReference type="GO" id="GO:0051015">
    <property type="term" value="F:actin filament binding"/>
    <property type="evidence" value="ECO:0007669"/>
    <property type="project" value="TreeGrafter"/>
</dbReference>
<evidence type="ECO:0000313" key="4">
    <source>
        <dbReference type="EMBL" id="EKC31063.1"/>
    </source>
</evidence>
<protein>
    <recommendedName>
        <fullName evidence="2">Transgelin</fullName>
    </recommendedName>
</protein>
<comment type="similarity">
    <text evidence="1 2">Belongs to the calponin family.</text>
</comment>
<dbReference type="GO" id="GO:0015629">
    <property type="term" value="C:actin cytoskeleton"/>
    <property type="evidence" value="ECO:0007669"/>
    <property type="project" value="TreeGrafter"/>
</dbReference>
<name>K1QB11_MAGGI</name>
<dbReference type="PROSITE" id="PS51122">
    <property type="entry name" value="CALPONIN_2"/>
    <property type="match status" value="1"/>
</dbReference>
<dbReference type="InParanoid" id="K1QB11"/>
<dbReference type="PANTHER" id="PTHR47385:SF14">
    <property type="entry name" value="TRANSGELIN"/>
    <property type="match status" value="1"/>
</dbReference>
<accession>K1QB11</accession>
<dbReference type="HOGENOM" id="CLU_055232_1_1_1"/>
<evidence type="ECO:0000256" key="1">
    <source>
        <dbReference type="ARBA" id="ARBA00009631"/>
    </source>
</evidence>
<dbReference type="Gene3D" id="1.10.418.10">
    <property type="entry name" value="Calponin-like domain"/>
    <property type="match status" value="1"/>
</dbReference>
<proteinExistence type="inferred from homology"/>
<dbReference type="InterPro" id="IPR001715">
    <property type="entry name" value="CH_dom"/>
</dbReference>
<dbReference type="SMART" id="SM00033">
    <property type="entry name" value="CH"/>
    <property type="match status" value="1"/>
</dbReference>
<dbReference type="InterPro" id="IPR036872">
    <property type="entry name" value="CH_dom_sf"/>
</dbReference>
<dbReference type="InterPro" id="IPR003096">
    <property type="entry name" value="SM22_calponin"/>
</dbReference>
<evidence type="ECO:0000256" key="2">
    <source>
        <dbReference type="RuleBase" id="RU361224"/>
    </source>
</evidence>
<feature type="region of interest" description="Disordered" evidence="3">
    <location>
        <begin position="192"/>
        <end position="212"/>
    </location>
</feature>
<dbReference type="PANTHER" id="PTHR47385">
    <property type="entry name" value="CALPONIN"/>
    <property type="match status" value="1"/>
</dbReference>
<reference evidence="4" key="1">
    <citation type="journal article" date="2012" name="Nature">
        <title>The oyster genome reveals stress adaptation and complexity of shell formation.</title>
        <authorList>
            <person name="Zhang G."/>
            <person name="Fang X."/>
            <person name="Guo X."/>
            <person name="Li L."/>
            <person name="Luo R."/>
            <person name="Xu F."/>
            <person name="Yang P."/>
            <person name="Zhang L."/>
            <person name="Wang X."/>
            <person name="Qi H."/>
            <person name="Xiong Z."/>
            <person name="Que H."/>
            <person name="Xie Y."/>
            <person name="Holland P.W."/>
            <person name="Paps J."/>
            <person name="Zhu Y."/>
            <person name="Wu F."/>
            <person name="Chen Y."/>
            <person name="Wang J."/>
            <person name="Peng C."/>
            <person name="Meng J."/>
            <person name="Yang L."/>
            <person name="Liu J."/>
            <person name="Wen B."/>
            <person name="Zhang N."/>
            <person name="Huang Z."/>
            <person name="Zhu Q."/>
            <person name="Feng Y."/>
            <person name="Mount A."/>
            <person name="Hedgecock D."/>
            <person name="Xu Z."/>
            <person name="Liu Y."/>
            <person name="Domazet-Loso T."/>
            <person name="Du Y."/>
            <person name="Sun X."/>
            <person name="Zhang S."/>
            <person name="Liu B."/>
            <person name="Cheng P."/>
            <person name="Jiang X."/>
            <person name="Li J."/>
            <person name="Fan D."/>
            <person name="Wang W."/>
            <person name="Fu W."/>
            <person name="Wang T."/>
            <person name="Wang B."/>
            <person name="Zhang J."/>
            <person name="Peng Z."/>
            <person name="Li Y."/>
            <person name="Li N."/>
            <person name="Wang J."/>
            <person name="Chen M."/>
            <person name="He Y."/>
            <person name="Tan F."/>
            <person name="Song X."/>
            <person name="Zheng Q."/>
            <person name="Huang R."/>
            <person name="Yang H."/>
            <person name="Du X."/>
            <person name="Chen L."/>
            <person name="Yang M."/>
            <person name="Gaffney P.M."/>
            <person name="Wang S."/>
            <person name="Luo L."/>
            <person name="She Z."/>
            <person name="Ming Y."/>
            <person name="Huang W."/>
            <person name="Zhang S."/>
            <person name="Huang B."/>
            <person name="Zhang Y."/>
            <person name="Qu T."/>
            <person name="Ni P."/>
            <person name="Miao G."/>
            <person name="Wang J."/>
            <person name="Wang Q."/>
            <person name="Steinberg C.E."/>
            <person name="Wang H."/>
            <person name="Li N."/>
            <person name="Qian L."/>
            <person name="Zhang G."/>
            <person name="Li Y."/>
            <person name="Yang H."/>
            <person name="Liu X."/>
            <person name="Wang J."/>
            <person name="Yin Y."/>
            <person name="Wang J."/>
        </authorList>
    </citation>
    <scope>NUCLEOTIDE SEQUENCE [LARGE SCALE GENOMIC DNA]</scope>
    <source>
        <strain evidence="4">05x7-T-G4-1.051#20</strain>
    </source>
</reference>
<dbReference type="EMBL" id="JH817637">
    <property type="protein sequence ID" value="EKC31063.1"/>
    <property type="molecule type" value="Genomic_DNA"/>
</dbReference>
<dbReference type="GO" id="GO:0007015">
    <property type="term" value="P:actin filament organization"/>
    <property type="evidence" value="ECO:0007669"/>
    <property type="project" value="TreeGrafter"/>
</dbReference>
<dbReference type="PROSITE" id="PS50021">
    <property type="entry name" value="CH"/>
    <property type="match status" value="1"/>
</dbReference>